<dbReference type="AlphaFoldDB" id="A0A0F9SY89"/>
<evidence type="ECO:0000313" key="1">
    <source>
        <dbReference type="EMBL" id="KKN73880.1"/>
    </source>
</evidence>
<accession>A0A0F9SY89</accession>
<comment type="caution">
    <text evidence="1">The sequence shown here is derived from an EMBL/GenBank/DDBJ whole genome shotgun (WGS) entry which is preliminary data.</text>
</comment>
<protein>
    <submittedName>
        <fullName evidence="1">Uncharacterized protein</fullName>
    </submittedName>
</protein>
<proteinExistence type="predicted"/>
<organism evidence="1">
    <name type="scientific">marine sediment metagenome</name>
    <dbReference type="NCBI Taxonomy" id="412755"/>
    <lineage>
        <taxon>unclassified sequences</taxon>
        <taxon>metagenomes</taxon>
        <taxon>ecological metagenomes</taxon>
    </lineage>
</organism>
<gene>
    <name evidence="1" type="ORF">LCGC14_0396820</name>
</gene>
<reference evidence="1" key="1">
    <citation type="journal article" date="2015" name="Nature">
        <title>Complex archaea that bridge the gap between prokaryotes and eukaryotes.</title>
        <authorList>
            <person name="Spang A."/>
            <person name="Saw J.H."/>
            <person name="Jorgensen S.L."/>
            <person name="Zaremba-Niedzwiedzka K."/>
            <person name="Martijn J."/>
            <person name="Lind A.E."/>
            <person name="van Eijk R."/>
            <person name="Schleper C."/>
            <person name="Guy L."/>
            <person name="Ettema T.J."/>
        </authorList>
    </citation>
    <scope>NUCLEOTIDE SEQUENCE</scope>
</reference>
<name>A0A0F9SY89_9ZZZZ</name>
<dbReference type="EMBL" id="LAZR01000336">
    <property type="protein sequence ID" value="KKN73880.1"/>
    <property type="molecule type" value="Genomic_DNA"/>
</dbReference>
<sequence>MAEYDISELTPSDYAIVTVSSTALTLANTSPAMPSGTKQAVITVEDDQVRYREDGTSPTASEGHLLEAGDVLQYLGGSHEQTLAAVKFIRVTADAKLKVSYYK</sequence>